<dbReference type="EMBL" id="SLWB01000025">
    <property type="protein sequence ID" value="TCN61634.1"/>
    <property type="molecule type" value="Genomic_DNA"/>
</dbReference>
<dbReference type="RefSeq" id="WP_131840622.1">
    <property type="nucleotide sequence ID" value="NZ_SLWB01000025.1"/>
</dbReference>
<evidence type="ECO:0000259" key="1">
    <source>
        <dbReference type="PROSITE" id="PS51192"/>
    </source>
</evidence>
<feature type="domain" description="Helicase ATP-binding" evidence="1">
    <location>
        <begin position="298"/>
        <end position="499"/>
    </location>
</feature>
<dbReference type="Pfam" id="PF04313">
    <property type="entry name" value="HSDR_N"/>
    <property type="match status" value="1"/>
</dbReference>
<evidence type="ECO:0000313" key="3">
    <source>
        <dbReference type="Proteomes" id="UP000294830"/>
    </source>
</evidence>
<dbReference type="GO" id="GO:0009307">
    <property type="term" value="P:DNA restriction-modification system"/>
    <property type="evidence" value="ECO:0007669"/>
    <property type="project" value="UniProtKB-KW"/>
</dbReference>
<name>A0A4R2E7J3_9BACT</name>
<dbReference type="InterPro" id="IPR040980">
    <property type="entry name" value="SWI2_SNF2"/>
</dbReference>
<dbReference type="GO" id="GO:0005524">
    <property type="term" value="F:ATP binding"/>
    <property type="evidence" value="ECO:0007669"/>
    <property type="project" value="UniProtKB-KW"/>
</dbReference>
<dbReference type="SMART" id="SM00487">
    <property type="entry name" value="DEXDc"/>
    <property type="match status" value="1"/>
</dbReference>
<dbReference type="PANTHER" id="PTHR42927:SF1">
    <property type="entry name" value="HELICASE SUPERFAMILY 1 AND 2 DOMAIN-CONTAINING PROTEIN"/>
    <property type="match status" value="1"/>
</dbReference>
<dbReference type="Gene3D" id="3.40.50.300">
    <property type="entry name" value="P-loop containing nucleotide triphosphate hydrolases"/>
    <property type="match status" value="2"/>
</dbReference>
<evidence type="ECO:0000313" key="2">
    <source>
        <dbReference type="EMBL" id="TCN61634.1"/>
    </source>
</evidence>
<dbReference type="AlphaFoldDB" id="A0A4R2E7J3"/>
<reference evidence="2 3" key="1">
    <citation type="submission" date="2019-03" db="EMBL/GenBank/DDBJ databases">
        <title>Genomic Encyclopedia of Archaeal and Bacterial Type Strains, Phase II (KMG-II): from individual species to whole genera.</title>
        <authorList>
            <person name="Goeker M."/>
        </authorList>
    </citation>
    <scope>NUCLEOTIDE SEQUENCE [LARGE SCALE GENOMIC DNA]</scope>
    <source>
        <strain evidence="2 3">RL-C</strain>
    </source>
</reference>
<dbReference type="OrthoDB" id="9758243at2"/>
<dbReference type="InterPro" id="IPR007409">
    <property type="entry name" value="Restrct_endonuc_type1_HsdR_N"/>
</dbReference>
<keyword evidence="3" id="KW-1185">Reference proteome</keyword>
<dbReference type="GO" id="GO:0009035">
    <property type="term" value="F:type I site-specific deoxyribonuclease activity"/>
    <property type="evidence" value="ECO:0007669"/>
    <property type="project" value="UniProtKB-EC"/>
</dbReference>
<dbReference type="Proteomes" id="UP000294830">
    <property type="component" value="Unassembled WGS sequence"/>
</dbReference>
<dbReference type="PANTHER" id="PTHR42927">
    <property type="entry name" value="HELICASE SUPERFAMILY 1 AND 2 DOMAIN-CONTAINING PROTEIN"/>
    <property type="match status" value="1"/>
</dbReference>
<accession>A0A4R2E7J3</accession>
<organism evidence="2 3">
    <name type="scientific">Acetobacteroides hydrogenigenes</name>
    <dbReference type="NCBI Taxonomy" id="979970"/>
    <lineage>
        <taxon>Bacteria</taxon>
        <taxon>Pseudomonadati</taxon>
        <taxon>Bacteroidota</taxon>
        <taxon>Bacteroidia</taxon>
        <taxon>Bacteroidales</taxon>
        <taxon>Rikenellaceae</taxon>
        <taxon>Acetobacteroides</taxon>
    </lineage>
</organism>
<dbReference type="InterPro" id="IPR014001">
    <property type="entry name" value="Helicase_ATP-bd"/>
</dbReference>
<dbReference type="SUPFAM" id="SSF52540">
    <property type="entry name" value="P-loop containing nucleoside triphosphate hydrolases"/>
    <property type="match status" value="1"/>
</dbReference>
<dbReference type="InterPro" id="IPR027417">
    <property type="entry name" value="P-loop_NTPase"/>
</dbReference>
<dbReference type="Pfam" id="PF18766">
    <property type="entry name" value="SWI2_SNF2"/>
    <property type="match status" value="1"/>
</dbReference>
<protein>
    <submittedName>
        <fullName evidence="2">Type I restriction enzyme R subunit</fullName>
    </submittedName>
</protein>
<dbReference type="Pfam" id="PF22679">
    <property type="entry name" value="T1R_D3-like"/>
    <property type="match status" value="1"/>
</dbReference>
<dbReference type="GO" id="GO:0003677">
    <property type="term" value="F:DNA binding"/>
    <property type="evidence" value="ECO:0007669"/>
    <property type="project" value="UniProtKB-KW"/>
</dbReference>
<gene>
    <name evidence="2" type="ORF">CLV25_12517</name>
</gene>
<dbReference type="PROSITE" id="PS51192">
    <property type="entry name" value="HELICASE_ATP_BIND_1"/>
    <property type="match status" value="1"/>
</dbReference>
<sequence length="1000" mass="116846">MSTGTREEHLEEHITRYLSRNINPDFSEYVTKTTACYDKDLCLIQEDLIDFIKDTQFEKYQKIEEQYGADTDRKIAYYASELIRKEKNKTLAYFRMKLKICGQHLDTVYFKPQHDKSPEHWDWYKKNRLTVVRQLKYSHQNENSVDVVLFVNGMPVVTIELKNALTGQYLSDAIKQYIKDRDPKEPLFEFKRCLVHFAVSTEKVAMCTELKRKSTYFLPFNKGLVNTDDNNYATAYLWEDVLNKDSLLNLTQNYINVQVNKDKYFDTRTGKIRESEKEVLIFPRYHQRRAVERLLSALKKDGVGNKYLIQHSAGSGKSNTIAWLAHRLSGFYQNINDNKALFNSTIVVTDRRVLNRQIQDSIRQFEQVPGAVVYIDDSQPSSVLAKAIENCTPIIVTTLFRFPVISESIVQNRDKTYAVIIDEAHSSQTGEAARHLRKTLSLDEAEKLDGTDKSLDDIIMEEIRAKGDQKNVSFFAFTATPKDKTIEMFGTVIGNKKDAFDKYTMEQAIKEGFIKDVLKNYMSWKRYYKLIKRRDIEDKEYDKKKTVRLLASFVDLQDHAIEKKARIMIEHFVAHTQNEIQGKARAMLVTRSRLHAVRFKRKFDEIMREMRLPYGALVAFSGTVTDSETGLDYTKENMNNLGGRIEIPDALKMPQFRILIVANMYQTGFDEPLLHTMFVDKKLGGPNTVQTLSRLNRTCSGKDTTMVLDFVNDPEKVQEDFQKYYGSNYMELDDQTDPNSLYDIQNKIDSFNIIYGNDIERFAELFFKKGDHKEKLQPILNEIVRRYSIELDAEQQFEFKTACKNYIRFYRFIAPIMTFADVLLEKYYVLLTNLYKKLPYTKEALPTEVLEEVDLDSYKLQHQYTTDLTLESSDTAMQGMTPGGSAKPAESEFDLLSHIIKTLNDTFGLELKDEDKVDFERMKKNIYDNQELMSFFNAHNTKDNIQDKFFEEIDNELLNFINTKLDFYNKLSEDKVNHMFKHIWFNDIYDKKVRGISHAK</sequence>
<proteinExistence type="predicted"/>
<dbReference type="InterPro" id="IPR055180">
    <property type="entry name" value="HsdR_RecA-like_helicase_dom_2"/>
</dbReference>
<dbReference type="CDD" id="cd22332">
    <property type="entry name" value="HsdR_N"/>
    <property type="match status" value="1"/>
</dbReference>
<dbReference type="Gene3D" id="3.90.1570.50">
    <property type="match status" value="1"/>
</dbReference>
<comment type="caution">
    <text evidence="2">The sequence shown here is derived from an EMBL/GenBank/DDBJ whole genome shotgun (WGS) entry which is preliminary data.</text>
</comment>